<comment type="caution">
    <text evidence="1">The sequence shown here is derived from an EMBL/GenBank/DDBJ whole genome shotgun (WGS) entry which is preliminary data.</text>
</comment>
<proteinExistence type="predicted"/>
<evidence type="ECO:0000313" key="1">
    <source>
        <dbReference type="EMBL" id="MPC41861.1"/>
    </source>
</evidence>
<sequence>MCLRATMACHGWCWTRPSRTGGHACPSTCRSSPTCTTLWLPSVCAWVTLKRLTMSCGL</sequence>
<evidence type="ECO:0000313" key="2">
    <source>
        <dbReference type="Proteomes" id="UP000324222"/>
    </source>
</evidence>
<dbReference type="EMBL" id="VSRR010005213">
    <property type="protein sequence ID" value="MPC41861.1"/>
    <property type="molecule type" value="Genomic_DNA"/>
</dbReference>
<accession>A0A5B7F496</accession>
<organism evidence="1 2">
    <name type="scientific">Portunus trituberculatus</name>
    <name type="common">Swimming crab</name>
    <name type="synonym">Neptunus trituberculatus</name>
    <dbReference type="NCBI Taxonomy" id="210409"/>
    <lineage>
        <taxon>Eukaryota</taxon>
        <taxon>Metazoa</taxon>
        <taxon>Ecdysozoa</taxon>
        <taxon>Arthropoda</taxon>
        <taxon>Crustacea</taxon>
        <taxon>Multicrustacea</taxon>
        <taxon>Malacostraca</taxon>
        <taxon>Eumalacostraca</taxon>
        <taxon>Eucarida</taxon>
        <taxon>Decapoda</taxon>
        <taxon>Pleocyemata</taxon>
        <taxon>Brachyura</taxon>
        <taxon>Eubrachyura</taxon>
        <taxon>Portunoidea</taxon>
        <taxon>Portunidae</taxon>
        <taxon>Portuninae</taxon>
        <taxon>Portunus</taxon>
    </lineage>
</organism>
<protein>
    <submittedName>
        <fullName evidence="1">Uncharacterized protein</fullName>
    </submittedName>
</protein>
<name>A0A5B7F496_PORTR</name>
<keyword evidence="2" id="KW-1185">Reference proteome</keyword>
<dbReference type="AlphaFoldDB" id="A0A5B7F496"/>
<gene>
    <name evidence="1" type="ORF">E2C01_035468</name>
</gene>
<dbReference type="Proteomes" id="UP000324222">
    <property type="component" value="Unassembled WGS sequence"/>
</dbReference>
<reference evidence="1 2" key="1">
    <citation type="submission" date="2019-05" db="EMBL/GenBank/DDBJ databases">
        <title>Another draft genome of Portunus trituberculatus and its Hox gene families provides insights of decapod evolution.</title>
        <authorList>
            <person name="Jeong J.-H."/>
            <person name="Song I."/>
            <person name="Kim S."/>
            <person name="Choi T."/>
            <person name="Kim D."/>
            <person name="Ryu S."/>
            <person name="Kim W."/>
        </authorList>
    </citation>
    <scope>NUCLEOTIDE SEQUENCE [LARGE SCALE GENOMIC DNA]</scope>
    <source>
        <tissue evidence="1">Muscle</tissue>
    </source>
</reference>